<dbReference type="HOGENOM" id="CLU_1281819_0_0_9"/>
<dbReference type="KEGG" id="lac:LBA0559"/>
<gene>
    <name evidence="7" type="ordered locus">LBA0559</name>
</gene>
<evidence type="ECO:0000256" key="2">
    <source>
        <dbReference type="ARBA" id="ARBA00022692"/>
    </source>
</evidence>
<dbReference type="PATRIC" id="fig|272621.13.peg.534"/>
<dbReference type="GO" id="GO:0005524">
    <property type="term" value="F:ATP binding"/>
    <property type="evidence" value="ECO:0007669"/>
    <property type="project" value="UniProtKB-KW"/>
</dbReference>
<dbReference type="eggNOG" id="COG1132">
    <property type="taxonomic scope" value="Bacteria"/>
</dbReference>
<keyword evidence="7" id="KW-0547">Nucleotide-binding</keyword>
<keyword evidence="3 5" id="KW-1133">Transmembrane helix</keyword>
<keyword evidence="8" id="KW-1185">Reference proteome</keyword>
<evidence type="ECO:0000313" key="8">
    <source>
        <dbReference type="Proteomes" id="UP000006381"/>
    </source>
</evidence>
<dbReference type="PROSITE" id="PS50929">
    <property type="entry name" value="ABC_TM1F"/>
    <property type="match status" value="1"/>
</dbReference>
<evidence type="ECO:0000256" key="3">
    <source>
        <dbReference type="ARBA" id="ARBA00022989"/>
    </source>
</evidence>
<evidence type="ECO:0000256" key="4">
    <source>
        <dbReference type="ARBA" id="ARBA00023136"/>
    </source>
</evidence>
<feature type="transmembrane region" description="Helical" evidence="5">
    <location>
        <begin position="55"/>
        <end position="75"/>
    </location>
</feature>
<organism evidence="8">
    <name type="scientific">Lactobacillus acidophilus (strain ATCC 700396 / NCK56 / N2 / NCFM)</name>
    <dbReference type="NCBI Taxonomy" id="272621"/>
    <lineage>
        <taxon>Bacteria</taxon>
        <taxon>Bacillati</taxon>
        <taxon>Bacillota</taxon>
        <taxon>Bacilli</taxon>
        <taxon>Lactobacillales</taxon>
        <taxon>Lactobacillaceae</taxon>
        <taxon>Lactobacillus</taxon>
    </lineage>
</organism>
<proteinExistence type="predicted"/>
<dbReference type="InterPro" id="IPR011527">
    <property type="entry name" value="ABC1_TM_dom"/>
</dbReference>
<feature type="transmembrane region" description="Helical" evidence="5">
    <location>
        <begin position="124"/>
        <end position="146"/>
    </location>
</feature>
<dbReference type="GO" id="GO:0005886">
    <property type="term" value="C:plasma membrane"/>
    <property type="evidence" value="ECO:0007669"/>
    <property type="project" value="UniProtKB-SubCell"/>
</dbReference>
<comment type="subcellular location">
    <subcellularLocation>
        <location evidence="1">Cell membrane</location>
        <topology evidence="1">Multi-pass membrane protein</topology>
    </subcellularLocation>
</comment>
<dbReference type="Gene3D" id="1.20.1560.10">
    <property type="entry name" value="ABC transporter type 1, transmembrane domain"/>
    <property type="match status" value="1"/>
</dbReference>
<dbReference type="BioCyc" id="LACI272621:G1G49-585-MONOMER"/>
<accession>Q5FLI4</accession>
<reference evidence="7 8" key="1">
    <citation type="journal article" date="2005" name="Proc. Natl. Acad. Sci. U.S.A.">
        <title>Complete genome sequence of the probiotic lactic acid bacterium Lactobacillus acidophilus NCFM.</title>
        <authorList>
            <person name="Altermann E."/>
            <person name="Russell W.M."/>
            <person name="Azcarate-Peril M.A."/>
            <person name="Barrangou R."/>
            <person name="Buck B.L."/>
            <person name="McAuliffe O."/>
            <person name="Souther N."/>
            <person name="Dobson A."/>
            <person name="Duong T."/>
            <person name="Callanan M."/>
            <person name="Lick S."/>
            <person name="Hamrick A."/>
            <person name="Cano R."/>
            <person name="Klaenhammer T.R."/>
        </authorList>
    </citation>
    <scope>NUCLEOTIDE SEQUENCE [LARGE SCALE GENOMIC DNA]</scope>
    <source>
        <strain evidence="8">ATCC 700396 / NCK56 / N2 / NCFM</strain>
    </source>
</reference>
<keyword evidence="7" id="KW-0067">ATP-binding</keyword>
<name>Q5FLI4_LACAC</name>
<dbReference type="AlphaFoldDB" id="Q5FLI4"/>
<keyword evidence="4 5" id="KW-0472">Membrane</keyword>
<evidence type="ECO:0000256" key="1">
    <source>
        <dbReference type="ARBA" id="ARBA00004651"/>
    </source>
</evidence>
<dbReference type="STRING" id="272621.LBA0559"/>
<evidence type="ECO:0000313" key="7">
    <source>
        <dbReference type="EMBL" id="AAV42440.1"/>
    </source>
</evidence>
<dbReference type="GO" id="GO:0140359">
    <property type="term" value="F:ABC-type transporter activity"/>
    <property type="evidence" value="ECO:0007669"/>
    <property type="project" value="InterPro"/>
</dbReference>
<evidence type="ECO:0000256" key="5">
    <source>
        <dbReference type="SAM" id="Phobius"/>
    </source>
</evidence>
<dbReference type="Proteomes" id="UP000006381">
    <property type="component" value="Chromosome"/>
</dbReference>
<feature type="domain" description="ABC transmembrane type-1" evidence="6">
    <location>
        <begin position="20"/>
        <end position="192"/>
    </location>
</feature>
<evidence type="ECO:0000259" key="6">
    <source>
        <dbReference type="PROSITE" id="PS50929"/>
    </source>
</evidence>
<feature type="transmembrane region" description="Helical" evidence="5">
    <location>
        <begin position="152"/>
        <end position="170"/>
    </location>
</feature>
<keyword evidence="2 5" id="KW-0812">Transmembrane</keyword>
<protein>
    <submittedName>
        <fullName evidence="7">Putative ABC transporter ATP-binding and permease component</fullName>
    </submittedName>
</protein>
<dbReference type="EMBL" id="CP000033">
    <property type="protein sequence ID" value="AAV42440.1"/>
    <property type="molecule type" value="Genomic_DNA"/>
</dbReference>
<dbReference type="SUPFAM" id="SSF90123">
    <property type="entry name" value="ABC transporter transmembrane region"/>
    <property type="match status" value="1"/>
</dbReference>
<sequence>MGESMDLKGLYKSNRRRFSLIILLLFLAAFANTMSSYLYKPAVDYLAKDNLKNTLCYFFIMILIGLLSIVIEAFAQTVYSKQVQEYLGLLRQKIVSHFYAKIDTSVSEMQNNLSNNLDMLADNYAMPLQTIIGNSFTLIMIIGALIQLNWSLLVLTAVLAVINLLTPKIMEKATDKANKQVSIENSRLLKAIDYWMGGMKELRRYSSFLALFNAMNKSN</sequence>
<dbReference type="Pfam" id="PF00664">
    <property type="entry name" value="ABC_membrane"/>
    <property type="match status" value="1"/>
</dbReference>
<dbReference type="InterPro" id="IPR036640">
    <property type="entry name" value="ABC1_TM_sf"/>
</dbReference>